<dbReference type="PRINTS" id="PR00385">
    <property type="entry name" value="P450"/>
</dbReference>
<comment type="similarity">
    <text evidence="3">Belongs to the cytochrome P450 family.</text>
</comment>
<evidence type="ECO:0000256" key="9">
    <source>
        <dbReference type="PIRSR" id="PIRSR602401-1"/>
    </source>
</evidence>
<dbReference type="AlphaFoldDB" id="A0A0C9W7Q3"/>
<comment type="pathway">
    <text evidence="2">Secondary metabolite biosynthesis.</text>
</comment>
<dbReference type="OrthoDB" id="2789670at2759"/>
<keyword evidence="11" id="KW-1185">Reference proteome</keyword>
<evidence type="ECO:0000256" key="7">
    <source>
        <dbReference type="ARBA" id="ARBA00023004"/>
    </source>
</evidence>
<keyword evidence="4 9" id="KW-0349">Heme</keyword>
<dbReference type="InterPro" id="IPR036396">
    <property type="entry name" value="Cyt_P450_sf"/>
</dbReference>
<keyword evidence="7 9" id="KW-0408">Iron</keyword>
<dbReference type="GO" id="GO:0005506">
    <property type="term" value="F:iron ion binding"/>
    <property type="evidence" value="ECO:0007669"/>
    <property type="project" value="InterPro"/>
</dbReference>
<keyword evidence="5 9" id="KW-0479">Metal-binding</keyword>
<dbReference type="InterPro" id="IPR050364">
    <property type="entry name" value="Cytochrome_P450_fung"/>
</dbReference>
<evidence type="ECO:0000256" key="3">
    <source>
        <dbReference type="ARBA" id="ARBA00010617"/>
    </source>
</evidence>
<dbReference type="InterPro" id="IPR001128">
    <property type="entry name" value="Cyt_P450"/>
</dbReference>
<dbReference type="PRINTS" id="PR00463">
    <property type="entry name" value="EP450I"/>
</dbReference>
<evidence type="ECO:0000256" key="4">
    <source>
        <dbReference type="ARBA" id="ARBA00022617"/>
    </source>
</evidence>
<dbReference type="GO" id="GO:0016705">
    <property type="term" value="F:oxidoreductase activity, acting on paired donors, with incorporation or reduction of molecular oxygen"/>
    <property type="evidence" value="ECO:0007669"/>
    <property type="project" value="InterPro"/>
</dbReference>
<keyword evidence="8" id="KW-0503">Monooxygenase</keyword>
<comment type="cofactor">
    <cofactor evidence="1 9">
        <name>heme</name>
        <dbReference type="ChEBI" id="CHEBI:30413"/>
    </cofactor>
</comment>
<protein>
    <recommendedName>
        <fullName evidence="12">Cytochrome P450</fullName>
    </recommendedName>
</protein>
<dbReference type="PANTHER" id="PTHR46300">
    <property type="entry name" value="P450, PUTATIVE (EUROFUNG)-RELATED-RELATED"/>
    <property type="match status" value="1"/>
</dbReference>
<keyword evidence="6" id="KW-0560">Oxidoreductase</keyword>
<evidence type="ECO:0000313" key="10">
    <source>
        <dbReference type="EMBL" id="KIJ58926.1"/>
    </source>
</evidence>
<name>A0A0C9W7Q3_9AGAM</name>
<gene>
    <name evidence="10" type="ORF">HYDPIDRAFT_118985</name>
</gene>
<organism evidence="10 11">
    <name type="scientific">Hydnomerulius pinastri MD-312</name>
    <dbReference type="NCBI Taxonomy" id="994086"/>
    <lineage>
        <taxon>Eukaryota</taxon>
        <taxon>Fungi</taxon>
        <taxon>Dikarya</taxon>
        <taxon>Basidiomycota</taxon>
        <taxon>Agaricomycotina</taxon>
        <taxon>Agaricomycetes</taxon>
        <taxon>Agaricomycetidae</taxon>
        <taxon>Boletales</taxon>
        <taxon>Boletales incertae sedis</taxon>
        <taxon>Leucogyrophana</taxon>
    </lineage>
</organism>
<dbReference type="EMBL" id="KN839904">
    <property type="protein sequence ID" value="KIJ58926.1"/>
    <property type="molecule type" value="Genomic_DNA"/>
</dbReference>
<dbReference type="InterPro" id="IPR002401">
    <property type="entry name" value="Cyt_P450_E_grp-I"/>
</dbReference>
<evidence type="ECO:0000256" key="2">
    <source>
        <dbReference type="ARBA" id="ARBA00005179"/>
    </source>
</evidence>
<proteinExistence type="inferred from homology"/>
<dbReference type="PANTHER" id="PTHR46300:SF1">
    <property type="entry name" value="P450, PUTATIVE (EUROFUNG)-RELATED"/>
    <property type="match status" value="1"/>
</dbReference>
<dbReference type="SUPFAM" id="SSF48264">
    <property type="entry name" value="Cytochrome P450"/>
    <property type="match status" value="1"/>
</dbReference>
<reference evidence="10 11" key="1">
    <citation type="submission" date="2014-04" db="EMBL/GenBank/DDBJ databases">
        <title>Evolutionary Origins and Diversification of the Mycorrhizal Mutualists.</title>
        <authorList>
            <consortium name="DOE Joint Genome Institute"/>
            <consortium name="Mycorrhizal Genomics Consortium"/>
            <person name="Kohler A."/>
            <person name="Kuo A."/>
            <person name="Nagy L.G."/>
            <person name="Floudas D."/>
            <person name="Copeland A."/>
            <person name="Barry K.W."/>
            <person name="Cichocki N."/>
            <person name="Veneault-Fourrey C."/>
            <person name="LaButti K."/>
            <person name="Lindquist E.A."/>
            <person name="Lipzen A."/>
            <person name="Lundell T."/>
            <person name="Morin E."/>
            <person name="Murat C."/>
            <person name="Riley R."/>
            <person name="Ohm R."/>
            <person name="Sun H."/>
            <person name="Tunlid A."/>
            <person name="Henrissat B."/>
            <person name="Grigoriev I.V."/>
            <person name="Hibbett D.S."/>
            <person name="Martin F."/>
        </authorList>
    </citation>
    <scope>NUCLEOTIDE SEQUENCE [LARGE SCALE GENOMIC DNA]</scope>
    <source>
        <strain evidence="10 11">MD-312</strain>
    </source>
</reference>
<sequence length="500" mass="56099">MLELNSSNLCIACAAALLGGLWCAKYVFGSRRRLPVPPGPPGHWFFGNQLPKSRAPFKFAELTEEYGPVFSLRQGPRLFVVIGRHQAAMEIMEKEGASLADRPRSIAAAETLSGGMRVVVEGSGDRLRRLRRALHARLQSKVAGTYEPIQVRNAKNVLLDILDDPKNHQMHVKRYAASMIMSITYGKNTPTAYSDPEVVAVNRCLTRFGQVIRPGSYQVDTYPILKYVPGYLSTLRKWHEEELALFEGQLDVVRQQMVEGTAKPCFAKFILEHQKEYSLADKELAYVAGAMFGAGSDTTASAITITMMAAALHREAQTKVQEELDTVIGRDKLPSFDDQEMLPQVTAFMLESMRWRPVSIGGFGHRATKDIIWKDYIIPKGATVIGNHWAIANDPEVFPNPQKFDPQRWFDAEGKIRDDLRFCTYGFGRRICPGQHVANRSIFINTALVLWAFRLSENPAAPIDSFAFSDTANMHAAPFQLVFEPRASEEEIRRLCSDEE</sequence>
<evidence type="ECO:0000256" key="5">
    <source>
        <dbReference type="ARBA" id="ARBA00022723"/>
    </source>
</evidence>
<evidence type="ECO:0000256" key="6">
    <source>
        <dbReference type="ARBA" id="ARBA00023002"/>
    </source>
</evidence>
<dbReference type="GO" id="GO:0004497">
    <property type="term" value="F:monooxygenase activity"/>
    <property type="evidence" value="ECO:0007669"/>
    <property type="project" value="UniProtKB-KW"/>
</dbReference>
<dbReference type="CDD" id="cd11065">
    <property type="entry name" value="CYP64-like"/>
    <property type="match status" value="1"/>
</dbReference>
<dbReference type="Gene3D" id="1.10.630.10">
    <property type="entry name" value="Cytochrome P450"/>
    <property type="match status" value="1"/>
</dbReference>
<dbReference type="Proteomes" id="UP000053820">
    <property type="component" value="Unassembled WGS sequence"/>
</dbReference>
<evidence type="ECO:0000256" key="8">
    <source>
        <dbReference type="ARBA" id="ARBA00023033"/>
    </source>
</evidence>
<dbReference type="GO" id="GO:0020037">
    <property type="term" value="F:heme binding"/>
    <property type="evidence" value="ECO:0007669"/>
    <property type="project" value="InterPro"/>
</dbReference>
<feature type="binding site" description="axial binding residue" evidence="9">
    <location>
        <position position="432"/>
    </location>
    <ligand>
        <name>heme</name>
        <dbReference type="ChEBI" id="CHEBI:30413"/>
    </ligand>
    <ligandPart>
        <name>Fe</name>
        <dbReference type="ChEBI" id="CHEBI:18248"/>
    </ligandPart>
</feature>
<evidence type="ECO:0000313" key="11">
    <source>
        <dbReference type="Proteomes" id="UP000053820"/>
    </source>
</evidence>
<evidence type="ECO:0000256" key="1">
    <source>
        <dbReference type="ARBA" id="ARBA00001971"/>
    </source>
</evidence>
<evidence type="ECO:0008006" key="12">
    <source>
        <dbReference type="Google" id="ProtNLM"/>
    </source>
</evidence>
<dbReference type="HOGENOM" id="CLU_001570_2_1_1"/>
<accession>A0A0C9W7Q3</accession>
<dbReference type="Pfam" id="PF00067">
    <property type="entry name" value="p450"/>
    <property type="match status" value="1"/>
</dbReference>